<evidence type="ECO:0000256" key="5">
    <source>
        <dbReference type="ARBA" id="ARBA00022679"/>
    </source>
</evidence>
<dbReference type="Gene3D" id="3.30.559.10">
    <property type="entry name" value="Chloramphenicol acetyltransferase-like domain"/>
    <property type="match status" value="1"/>
</dbReference>
<evidence type="ECO:0000256" key="1">
    <source>
        <dbReference type="ARBA" id="ARBA00004771"/>
    </source>
</evidence>
<evidence type="ECO:0000259" key="10">
    <source>
        <dbReference type="Pfam" id="PF06974"/>
    </source>
</evidence>
<sequence length="482" mass="52235">MQARLPESWEGAMDRMSPLDATFLDIEDGVNHMHIASCAIFAGPPPPYDDLVALFRGKLPLVPRYRQRVRFVPGGVGRPVWVDDPHFRLDYHVRHTALPPPGSRQDLRNLMGRLMSQELDRHRPLWETWMVEGLHDGTWALVSKVHHCMVDGISGTDLMSLVLDTDPAGSAPVADHWRPTPEPSDATLLLDAVVDAVTSAEELARTGRSLIRTPRRLVGGAGDAIAGLRSLGQNLRPNTMLPIEGTIGPHRRWATASTTLGEVKQIRAAHGGTVNDVVLAAITAGYRDLLLGRGEQLDGVVLRTLVPVSVRARGDHTLDNQVSAIIAELPVGIDDPIERLHAVRTRMAALKASHQAEAGKLLVDLADHAPPALLSAGLRAATAVMRRVPQRSVNTVTTNVPGPQVPLYACGREMLEYLPFVPLAQGVRTGVAILSYHGRIAFGVTADWDTVPDVDVLADGIAAGVHELLARSTPSTRRRRAS</sequence>
<keyword evidence="4" id="KW-0444">Lipid biosynthesis</keyword>
<dbReference type="UniPathway" id="UPA00282"/>
<dbReference type="GO" id="GO:0005886">
    <property type="term" value="C:plasma membrane"/>
    <property type="evidence" value="ECO:0007669"/>
    <property type="project" value="TreeGrafter"/>
</dbReference>
<evidence type="ECO:0000256" key="7">
    <source>
        <dbReference type="ARBA" id="ARBA00023315"/>
    </source>
</evidence>
<feature type="domain" description="O-acyltransferase WSD1 C-terminal" evidence="10">
    <location>
        <begin position="320"/>
        <end position="467"/>
    </location>
</feature>
<dbReference type="InterPro" id="IPR023213">
    <property type="entry name" value="CAT-like_dom_sf"/>
</dbReference>
<keyword evidence="6" id="KW-0443">Lipid metabolism</keyword>
<organism evidence="11">
    <name type="scientific">freshwater metagenome</name>
    <dbReference type="NCBI Taxonomy" id="449393"/>
    <lineage>
        <taxon>unclassified sequences</taxon>
        <taxon>metagenomes</taxon>
        <taxon>ecological metagenomes</taxon>
    </lineage>
</organism>
<dbReference type="EMBL" id="CAEZSR010000004">
    <property type="protein sequence ID" value="CAB4540045.1"/>
    <property type="molecule type" value="Genomic_DNA"/>
</dbReference>
<protein>
    <recommendedName>
        <fullName evidence="3">diacylglycerol O-acyltransferase</fullName>
        <ecNumber evidence="3">2.3.1.20</ecNumber>
    </recommendedName>
</protein>
<dbReference type="GO" id="GO:0001666">
    <property type="term" value="P:response to hypoxia"/>
    <property type="evidence" value="ECO:0007669"/>
    <property type="project" value="TreeGrafter"/>
</dbReference>
<proteinExistence type="predicted"/>
<accession>A0A6J6BMT8</accession>
<evidence type="ECO:0000256" key="2">
    <source>
        <dbReference type="ARBA" id="ARBA00005189"/>
    </source>
</evidence>
<comment type="pathway">
    <text evidence="2">Lipid metabolism.</text>
</comment>
<comment type="catalytic activity">
    <reaction evidence="8">
        <text>an acyl-CoA + a 1,2-diacyl-sn-glycerol = a triacyl-sn-glycerol + CoA</text>
        <dbReference type="Rhea" id="RHEA:10868"/>
        <dbReference type="ChEBI" id="CHEBI:17815"/>
        <dbReference type="ChEBI" id="CHEBI:57287"/>
        <dbReference type="ChEBI" id="CHEBI:58342"/>
        <dbReference type="ChEBI" id="CHEBI:64615"/>
        <dbReference type="EC" id="2.3.1.20"/>
    </reaction>
</comment>
<dbReference type="GO" id="GO:0004144">
    <property type="term" value="F:diacylglycerol O-acyltransferase activity"/>
    <property type="evidence" value="ECO:0007669"/>
    <property type="project" value="UniProtKB-EC"/>
</dbReference>
<dbReference type="InterPro" id="IPR009721">
    <property type="entry name" value="O-acyltransferase_WSD1_C"/>
</dbReference>
<evidence type="ECO:0000256" key="4">
    <source>
        <dbReference type="ARBA" id="ARBA00022516"/>
    </source>
</evidence>
<dbReference type="SUPFAM" id="SSF52777">
    <property type="entry name" value="CoA-dependent acyltransferases"/>
    <property type="match status" value="1"/>
</dbReference>
<comment type="pathway">
    <text evidence="1">Glycerolipid metabolism; triacylglycerol biosynthesis.</text>
</comment>
<reference evidence="11" key="1">
    <citation type="submission" date="2020-05" db="EMBL/GenBank/DDBJ databases">
        <authorList>
            <person name="Chiriac C."/>
            <person name="Salcher M."/>
            <person name="Ghai R."/>
            <person name="Kavagutti S V."/>
        </authorList>
    </citation>
    <scope>NUCLEOTIDE SEQUENCE</scope>
</reference>
<evidence type="ECO:0000256" key="8">
    <source>
        <dbReference type="ARBA" id="ARBA00048109"/>
    </source>
</evidence>
<dbReference type="Pfam" id="PF03007">
    <property type="entry name" value="WS_DGAT_cat"/>
    <property type="match status" value="1"/>
</dbReference>
<dbReference type="EC" id="2.3.1.20" evidence="3"/>
<dbReference type="Pfam" id="PF06974">
    <property type="entry name" value="WS_DGAT_C"/>
    <property type="match status" value="1"/>
</dbReference>
<dbReference type="InterPro" id="IPR014292">
    <property type="entry name" value="Acyl_transf_WS/DGAT"/>
</dbReference>
<dbReference type="InterPro" id="IPR045034">
    <property type="entry name" value="O-acyltransferase_WSD1-like"/>
</dbReference>
<evidence type="ECO:0000256" key="3">
    <source>
        <dbReference type="ARBA" id="ARBA00013244"/>
    </source>
</evidence>
<evidence type="ECO:0000313" key="11">
    <source>
        <dbReference type="EMBL" id="CAB4540045.1"/>
    </source>
</evidence>
<dbReference type="AlphaFoldDB" id="A0A6J6BMT8"/>
<keyword evidence="7" id="KW-0012">Acyltransferase</keyword>
<dbReference type="GO" id="GO:0019432">
    <property type="term" value="P:triglyceride biosynthetic process"/>
    <property type="evidence" value="ECO:0007669"/>
    <property type="project" value="UniProtKB-UniPathway"/>
</dbReference>
<dbReference type="PANTHER" id="PTHR31650:SF1">
    <property type="entry name" value="WAX ESTER SYNTHASE_DIACYLGLYCEROL ACYLTRANSFERASE 4-RELATED"/>
    <property type="match status" value="1"/>
</dbReference>
<keyword evidence="5" id="KW-0808">Transferase</keyword>
<feature type="domain" description="O-acyltransferase WSD1-like N-terminal" evidence="9">
    <location>
        <begin position="16"/>
        <end position="278"/>
    </location>
</feature>
<name>A0A6J6BMT8_9ZZZZ</name>
<dbReference type="NCBIfam" id="TIGR02946">
    <property type="entry name" value="acyl_WS_DGAT"/>
    <property type="match status" value="1"/>
</dbReference>
<dbReference type="GO" id="GO:0071731">
    <property type="term" value="P:response to nitric oxide"/>
    <property type="evidence" value="ECO:0007669"/>
    <property type="project" value="TreeGrafter"/>
</dbReference>
<dbReference type="GO" id="GO:0051701">
    <property type="term" value="P:biological process involved in interaction with host"/>
    <property type="evidence" value="ECO:0007669"/>
    <property type="project" value="TreeGrafter"/>
</dbReference>
<evidence type="ECO:0000259" key="9">
    <source>
        <dbReference type="Pfam" id="PF03007"/>
    </source>
</evidence>
<evidence type="ECO:0000256" key="6">
    <source>
        <dbReference type="ARBA" id="ARBA00023098"/>
    </source>
</evidence>
<gene>
    <name evidence="11" type="ORF">UFOPK1493_00220</name>
</gene>
<dbReference type="InterPro" id="IPR004255">
    <property type="entry name" value="O-acyltransferase_WSD1_N"/>
</dbReference>
<dbReference type="PANTHER" id="PTHR31650">
    <property type="entry name" value="O-ACYLTRANSFERASE (WSD1-LIKE) FAMILY PROTEIN"/>
    <property type="match status" value="1"/>
</dbReference>